<proteinExistence type="predicted"/>
<dbReference type="OrthoDB" id="10462883at2759"/>
<protein>
    <recommendedName>
        <fullName evidence="2">Ubiquitin-like domain-containing protein</fullName>
    </recommendedName>
</protein>
<reference evidence="3 4" key="1">
    <citation type="submission" date="2016-02" db="EMBL/GenBank/DDBJ databases">
        <title>Genome analysis of coral dinoflagellate symbionts highlights evolutionary adaptations to a symbiotic lifestyle.</title>
        <authorList>
            <person name="Aranda M."/>
            <person name="Li Y."/>
            <person name="Liew Y.J."/>
            <person name="Baumgarten S."/>
            <person name="Simakov O."/>
            <person name="Wilson M."/>
            <person name="Piel J."/>
            <person name="Ashoor H."/>
            <person name="Bougouffa S."/>
            <person name="Bajic V.B."/>
            <person name="Ryu T."/>
            <person name="Ravasi T."/>
            <person name="Bayer T."/>
            <person name="Micklem G."/>
            <person name="Kim H."/>
            <person name="Bhak J."/>
            <person name="Lajeunesse T.C."/>
            <person name="Voolstra C.R."/>
        </authorList>
    </citation>
    <scope>NUCLEOTIDE SEQUENCE [LARGE SCALE GENOMIC DNA]</scope>
    <source>
        <strain evidence="3 4">CCMP2467</strain>
    </source>
</reference>
<dbReference type="EMBL" id="LSRX01001690">
    <property type="protein sequence ID" value="OLP77923.1"/>
    <property type="molecule type" value="Genomic_DNA"/>
</dbReference>
<dbReference type="PROSITE" id="PS50053">
    <property type="entry name" value="UBIQUITIN_2"/>
    <property type="match status" value="1"/>
</dbReference>
<keyword evidence="1" id="KW-0175">Coiled coil</keyword>
<name>A0A1Q9C4S0_SYMMI</name>
<organism evidence="3 4">
    <name type="scientific">Symbiodinium microadriaticum</name>
    <name type="common">Dinoflagellate</name>
    <name type="synonym">Zooxanthella microadriatica</name>
    <dbReference type="NCBI Taxonomy" id="2951"/>
    <lineage>
        <taxon>Eukaryota</taxon>
        <taxon>Sar</taxon>
        <taxon>Alveolata</taxon>
        <taxon>Dinophyceae</taxon>
        <taxon>Suessiales</taxon>
        <taxon>Symbiodiniaceae</taxon>
        <taxon>Symbiodinium</taxon>
    </lineage>
</organism>
<dbReference type="InterPro" id="IPR000626">
    <property type="entry name" value="Ubiquitin-like_dom"/>
</dbReference>
<evidence type="ECO:0000256" key="1">
    <source>
        <dbReference type="SAM" id="Coils"/>
    </source>
</evidence>
<evidence type="ECO:0000259" key="2">
    <source>
        <dbReference type="PROSITE" id="PS50053"/>
    </source>
</evidence>
<dbReference type="InterPro" id="IPR029071">
    <property type="entry name" value="Ubiquitin-like_domsf"/>
</dbReference>
<dbReference type="SUPFAM" id="SSF54236">
    <property type="entry name" value="Ubiquitin-like"/>
    <property type="match status" value="1"/>
</dbReference>
<sequence>MASPSLFHKSTEVHDKCSKVDLRDSMEKGSKECRYAFIFSNAKFADLRYQATCVPAQMCSANVAGMTEGKIALYGVVLRIIMKTYGKLAYIGQGYQGACTAGMNEVNKGNIDYFYKARPIMWGSTELGKLPPSIEVPGMGKDPNDGLAMLTGFDEVVNPSETDSHSSVDGGHLKKRLVRQEEEEALAEFARQYEACSVREIRQETSDTERQISALSEQIRHLRNKSVYLAKLLEDKVITATVTTVSGERRELTARLGEMVADVKARAEELGLFGQAPGCYLVPDTPFRGRGFRVVSGVKFCYEGEEMADDKSMAHYNLDDGAVVTVLVNEQPLTGRHLKCKNRDFLAGMLVTAGTGDIPWTSPKVATSPTSDSHIEYFITAVGVFDAFEPCPPDPYKGYLYIFDNRAWDKNASITNATQLVKEVEKLRKEKDAKEKAKKQLEALQRTLGEGAGEGAVLRKLQADIVL</sequence>
<evidence type="ECO:0000313" key="4">
    <source>
        <dbReference type="Proteomes" id="UP000186817"/>
    </source>
</evidence>
<keyword evidence="4" id="KW-1185">Reference proteome</keyword>
<gene>
    <name evidence="3" type="ORF">AK812_SmicGene41962</name>
</gene>
<feature type="coiled-coil region" evidence="1">
    <location>
        <begin position="198"/>
        <end position="225"/>
    </location>
</feature>
<comment type="caution">
    <text evidence="3">The sequence shown here is derived from an EMBL/GenBank/DDBJ whole genome shotgun (WGS) entry which is preliminary data.</text>
</comment>
<accession>A0A1Q9C4S0</accession>
<evidence type="ECO:0000313" key="3">
    <source>
        <dbReference type="EMBL" id="OLP77923.1"/>
    </source>
</evidence>
<feature type="domain" description="Ubiquitin-like" evidence="2">
    <location>
        <begin position="238"/>
        <end position="330"/>
    </location>
</feature>
<dbReference type="AlphaFoldDB" id="A0A1Q9C4S0"/>
<dbReference type="Proteomes" id="UP000186817">
    <property type="component" value="Unassembled WGS sequence"/>
</dbReference>
<dbReference type="CDD" id="cd17039">
    <property type="entry name" value="Ubl_ubiquitin_like"/>
    <property type="match status" value="1"/>
</dbReference>
<feature type="coiled-coil region" evidence="1">
    <location>
        <begin position="417"/>
        <end position="454"/>
    </location>
</feature>